<dbReference type="PANTHER" id="PTHR42788">
    <property type="entry name" value="TAURINE IMPORT ATP-BINDING PROTEIN-RELATED"/>
    <property type="match status" value="1"/>
</dbReference>
<protein>
    <submittedName>
        <fullName evidence="5">Taurine-transporting ATPase</fullName>
        <ecNumber evidence="5">3.6.3.36</ecNumber>
    </submittedName>
</protein>
<dbReference type="PROSITE" id="PS00211">
    <property type="entry name" value="ABC_TRANSPORTER_1"/>
    <property type="match status" value="1"/>
</dbReference>
<dbReference type="InterPro" id="IPR003439">
    <property type="entry name" value="ABC_transporter-like_ATP-bd"/>
</dbReference>
<dbReference type="PANTHER" id="PTHR42788:SF13">
    <property type="entry name" value="ALIPHATIC SULFONATES IMPORT ATP-BINDING PROTEIN SSUB"/>
    <property type="match status" value="1"/>
</dbReference>
<organism evidence="5 6">
    <name type="scientific">Sphaerochaeta globosa (strain ATCC BAA-1886 / DSM 22777 / Buddy)</name>
    <name type="common">Spirochaeta sp. (strain Buddy)</name>
    <dbReference type="NCBI Taxonomy" id="158189"/>
    <lineage>
        <taxon>Bacteria</taxon>
        <taxon>Pseudomonadati</taxon>
        <taxon>Spirochaetota</taxon>
        <taxon>Spirochaetia</taxon>
        <taxon>Spirochaetales</taxon>
        <taxon>Sphaerochaetaceae</taxon>
        <taxon>Sphaerochaeta</taxon>
    </lineage>
</organism>
<dbReference type="Proteomes" id="UP000008466">
    <property type="component" value="Chromosome"/>
</dbReference>
<feature type="domain" description="ABC transporter" evidence="4">
    <location>
        <begin position="6"/>
        <end position="260"/>
    </location>
</feature>
<name>F0RXY5_SPHGB</name>
<dbReference type="InterPro" id="IPR003593">
    <property type="entry name" value="AAA+_ATPase"/>
</dbReference>
<dbReference type="SMART" id="SM00382">
    <property type="entry name" value="AAA"/>
    <property type="match status" value="1"/>
</dbReference>
<accession>F0RXY5</accession>
<dbReference type="InterPro" id="IPR017871">
    <property type="entry name" value="ABC_transporter-like_CS"/>
</dbReference>
<reference evidence="6" key="1">
    <citation type="submission" date="2011-02" db="EMBL/GenBank/DDBJ databases">
        <title>Complete sequence of Spirochaeta sp. Buddy.</title>
        <authorList>
            <person name="Lucas S."/>
            <person name="Copeland A."/>
            <person name="Lapidus A."/>
            <person name="Cheng J.-F."/>
            <person name="Goodwin L."/>
            <person name="Pitluck S."/>
            <person name="Zeytun A."/>
            <person name="Detter J.C."/>
            <person name="Han C."/>
            <person name="Tapia R."/>
            <person name="Land M."/>
            <person name="Hauser L."/>
            <person name="Kyrpides N."/>
            <person name="Ivanova N."/>
            <person name="Mikhailova N."/>
            <person name="Pagani I."/>
            <person name="Ritalahti K.M."/>
            <person name="Loeffler F.E."/>
            <person name="Woyke T."/>
        </authorList>
    </citation>
    <scope>NUCLEOTIDE SEQUENCE [LARGE SCALE GENOMIC DNA]</scope>
    <source>
        <strain evidence="6">ATCC BAA-1886 / DSM 22777 / Buddy</strain>
    </source>
</reference>
<evidence type="ECO:0000313" key="6">
    <source>
        <dbReference type="Proteomes" id="UP000008466"/>
    </source>
</evidence>
<keyword evidence="6" id="KW-1185">Reference proteome</keyword>
<keyword evidence="3" id="KW-0067">ATP-binding</keyword>
<evidence type="ECO:0000313" key="5">
    <source>
        <dbReference type="EMBL" id="ADY12409.1"/>
    </source>
</evidence>
<gene>
    <name evidence="5" type="ordered locus">SpiBuddy_0576</name>
</gene>
<dbReference type="OrthoDB" id="9801958at2"/>
<keyword evidence="5" id="KW-0378">Hydrolase</keyword>
<dbReference type="Gene3D" id="3.40.50.300">
    <property type="entry name" value="P-loop containing nucleotide triphosphate hydrolases"/>
    <property type="match status" value="1"/>
</dbReference>
<dbReference type="eggNOG" id="COG1116">
    <property type="taxonomic scope" value="Bacteria"/>
</dbReference>
<dbReference type="InterPro" id="IPR050166">
    <property type="entry name" value="ABC_transporter_ATP-bind"/>
</dbReference>
<dbReference type="GO" id="GO:0005524">
    <property type="term" value="F:ATP binding"/>
    <property type="evidence" value="ECO:0007669"/>
    <property type="project" value="UniProtKB-KW"/>
</dbReference>
<dbReference type="RefSeq" id="WP_013606262.1">
    <property type="nucleotide sequence ID" value="NC_015152.1"/>
</dbReference>
<dbReference type="InterPro" id="IPR027417">
    <property type="entry name" value="P-loop_NTPase"/>
</dbReference>
<dbReference type="GO" id="GO:0016887">
    <property type="term" value="F:ATP hydrolysis activity"/>
    <property type="evidence" value="ECO:0007669"/>
    <property type="project" value="InterPro"/>
</dbReference>
<dbReference type="SUPFAM" id="SSF52540">
    <property type="entry name" value="P-loop containing nucleoside triphosphate hydrolases"/>
    <property type="match status" value="1"/>
</dbReference>
<dbReference type="CDD" id="cd03293">
    <property type="entry name" value="ABC_NrtD_SsuB_transporters"/>
    <property type="match status" value="1"/>
</dbReference>
<evidence type="ECO:0000256" key="3">
    <source>
        <dbReference type="ARBA" id="ARBA00022840"/>
    </source>
</evidence>
<dbReference type="HOGENOM" id="CLU_000604_1_22_12"/>
<dbReference type="KEGG" id="sbu:SpiBuddy_0576"/>
<evidence type="ECO:0000256" key="1">
    <source>
        <dbReference type="ARBA" id="ARBA00022448"/>
    </source>
</evidence>
<dbReference type="EC" id="3.6.3.36" evidence="5"/>
<dbReference type="EMBL" id="CP002541">
    <property type="protein sequence ID" value="ADY12409.1"/>
    <property type="molecule type" value="Genomic_DNA"/>
</dbReference>
<proteinExistence type="predicted"/>
<keyword evidence="2" id="KW-0547">Nucleotide-binding</keyword>
<dbReference type="Pfam" id="PF00005">
    <property type="entry name" value="ABC_tran"/>
    <property type="match status" value="1"/>
</dbReference>
<dbReference type="STRING" id="158189.SpiBuddy_0576"/>
<evidence type="ECO:0000259" key="4">
    <source>
        <dbReference type="PROSITE" id="PS50893"/>
    </source>
</evidence>
<keyword evidence="1" id="KW-0813">Transport</keyword>
<sequence>MAEVLISIKDVHKEYKVEKGANVNALNGVTLDIEKNEFVCVVGPSGCGKTTLLNIIAGLETFDSGKVTMHGQPIVGPAPERGVIFQQYALFPWMTVRKNIEYGLKFIPKPVQVEQTDASGKKKTTTVMQKFTAEEKHRLSDHYIKMVNLTGFENSFPKALSGGMKQRVAIARGYALNPEVLLMDEPFGALDAQTRAQLQEDLLKTWEKEKKTVFFITHDVDEAVLLASKVVIMSARPGQIKEIVNIDLPYPRTQATKLEEGFMRYKNYVWDTVYKMYLEIPK</sequence>
<dbReference type="AlphaFoldDB" id="F0RXY5"/>
<evidence type="ECO:0000256" key="2">
    <source>
        <dbReference type="ARBA" id="ARBA00022741"/>
    </source>
</evidence>
<dbReference type="PROSITE" id="PS50893">
    <property type="entry name" value="ABC_TRANSPORTER_2"/>
    <property type="match status" value="1"/>
</dbReference>